<dbReference type="Proteomes" id="UP000603457">
    <property type="component" value="Unassembled WGS sequence"/>
</dbReference>
<dbReference type="Pfam" id="PF01939">
    <property type="entry name" value="NucS_C"/>
    <property type="match status" value="1"/>
</dbReference>
<accession>A0ABR8FWZ3</accession>
<dbReference type="InterPro" id="IPR048301">
    <property type="entry name" value="NucS_C"/>
</dbReference>
<keyword evidence="3" id="KW-1185">Reference proteome</keyword>
<feature type="domain" description="Endonuclease NucS C-terminal" evidence="1">
    <location>
        <begin position="20"/>
        <end position="90"/>
    </location>
</feature>
<dbReference type="InterPro" id="IPR011856">
    <property type="entry name" value="tRNA_endonuc-like_dom_sf"/>
</dbReference>
<dbReference type="EMBL" id="JACJTB010000021">
    <property type="protein sequence ID" value="MBD2595951.1"/>
    <property type="molecule type" value="Genomic_DNA"/>
</dbReference>
<dbReference type="Gene3D" id="3.40.1350.10">
    <property type="match status" value="1"/>
</dbReference>
<dbReference type="RefSeq" id="WP_190968718.1">
    <property type="nucleotide sequence ID" value="NZ_JACJTB010000021.1"/>
</dbReference>
<organism evidence="2 3">
    <name type="scientific">Nostoc spongiaeforme FACHB-130</name>
    <dbReference type="NCBI Taxonomy" id="1357510"/>
    <lineage>
        <taxon>Bacteria</taxon>
        <taxon>Bacillati</taxon>
        <taxon>Cyanobacteriota</taxon>
        <taxon>Cyanophyceae</taxon>
        <taxon>Nostocales</taxon>
        <taxon>Nostocaceae</taxon>
        <taxon>Nostoc</taxon>
    </lineage>
</organism>
<evidence type="ECO:0000313" key="2">
    <source>
        <dbReference type="EMBL" id="MBD2595951.1"/>
    </source>
</evidence>
<evidence type="ECO:0000313" key="3">
    <source>
        <dbReference type="Proteomes" id="UP000603457"/>
    </source>
</evidence>
<gene>
    <name evidence="2" type="ORF">H6G74_16685</name>
</gene>
<comment type="caution">
    <text evidence="2">The sequence shown here is derived from an EMBL/GenBank/DDBJ whole genome shotgun (WGS) entry which is preliminary data.</text>
</comment>
<reference evidence="2 3" key="1">
    <citation type="journal article" date="2020" name="ISME J.">
        <title>Comparative genomics reveals insights into cyanobacterial evolution and habitat adaptation.</title>
        <authorList>
            <person name="Chen M.Y."/>
            <person name="Teng W.K."/>
            <person name="Zhao L."/>
            <person name="Hu C.X."/>
            <person name="Zhou Y.K."/>
            <person name="Han B.P."/>
            <person name="Song L.R."/>
            <person name="Shu W.S."/>
        </authorList>
    </citation>
    <scope>NUCLEOTIDE SEQUENCE [LARGE SCALE GENOMIC DNA]</scope>
    <source>
        <strain evidence="2 3">FACHB-130</strain>
    </source>
</reference>
<evidence type="ECO:0000259" key="1">
    <source>
        <dbReference type="Pfam" id="PF01939"/>
    </source>
</evidence>
<name>A0ABR8FWZ3_9NOSO</name>
<protein>
    <submittedName>
        <fullName evidence="2">DUF91 domain-containing protein</fullName>
    </submittedName>
</protein>
<proteinExistence type="predicted"/>
<sequence>MTKTNVALRKTGQDWKFIDESELENFVWDNLEELFGLKPLARQLSVKGEIYDILAIGENNQLTIIELKNTEDRYVINQLTRYYENLLEEKPLNTHINYDEPICLFAICPSFHRHNLIDEKYSKLDFDLFTFFIKHENSDFNFYLTHIFTQIEPKIIKINYQEVNFQNQPQDNYALNHNMRKILIHKLRKS</sequence>